<dbReference type="InterPro" id="IPR018710">
    <property type="entry name" value="DUF2232"/>
</dbReference>
<evidence type="ECO:0008006" key="3">
    <source>
        <dbReference type="Google" id="ProtNLM"/>
    </source>
</evidence>
<keyword evidence="1" id="KW-0472">Membrane</keyword>
<keyword evidence="1" id="KW-0812">Transmembrane</keyword>
<dbReference type="EMBL" id="FWDM01000003">
    <property type="protein sequence ID" value="SLM10011.1"/>
    <property type="molecule type" value="Genomic_DNA"/>
</dbReference>
<feature type="transmembrane region" description="Helical" evidence="1">
    <location>
        <begin position="279"/>
        <end position="296"/>
    </location>
</feature>
<protein>
    <recommendedName>
        <fullName evidence="3">DUF2232 domain-containing protein</fullName>
    </recommendedName>
</protein>
<feature type="transmembrane region" description="Helical" evidence="1">
    <location>
        <begin position="246"/>
        <end position="267"/>
    </location>
</feature>
<gene>
    <name evidence="2" type="ORF">SPIROBIBN47_110004</name>
</gene>
<reference evidence="2" key="1">
    <citation type="submission" date="2017-02" db="EMBL/GenBank/DDBJ databases">
        <authorList>
            <person name="Regsiter A."/>
            <person name="William W."/>
        </authorList>
    </citation>
    <scope>NUCLEOTIDE SEQUENCE</scope>
    <source>
        <strain evidence="2">Bib</strain>
    </source>
</reference>
<keyword evidence="1" id="KW-1133">Transmembrane helix</keyword>
<organism evidence="2">
    <name type="scientific">uncultured spirochete</name>
    <dbReference type="NCBI Taxonomy" id="156406"/>
    <lineage>
        <taxon>Bacteria</taxon>
        <taxon>Pseudomonadati</taxon>
        <taxon>Spirochaetota</taxon>
        <taxon>Spirochaetia</taxon>
        <taxon>Spirochaetales</taxon>
        <taxon>environmental samples</taxon>
    </lineage>
</organism>
<feature type="transmembrane region" description="Helical" evidence="1">
    <location>
        <begin position="223"/>
        <end position="240"/>
    </location>
</feature>
<sequence length="326" mass="34901">METQNSMDPILVRANRRKIPVWVSAGVLSGLFYASGFIAVAFLVPVQFAFAKDGKKEGLLSMLASLAVIGIGNAMRLSSLGFMQFSVLVQTFLPPLLLLCGIGALNMLAVDSWKKVIAVSVILAGVFGFLLKASIGTQEVQQAIASIILQLLGSSGTQLPDAATIARDYVAPAVEVILDCYGALLFLMLAASWSIGNRLGEKGTGADGTMQKGSIRSIVVPRWLLWPSILAWGLLLLVLYGHKQGALAIVAWNASLAAASWYALQGIGLISYFFESKGMHRTTGLMLVLLILLILLDRKVGLAVAILMPVLGVSEVWLQYRIRKGA</sequence>
<proteinExistence type="predicted"/>
<accession>A0A3P3XFS1</accession>
<dbReference type="Pfam" id="PF09991">
    <property type="entry name" value="DUF2232"/>
    <property type="match status" value="1"/>
</dbReference>
<dbReference type="AlphaFoldDB" id="A0A3P3XFS1"/>
<feature type="transmembrane region" description="Helical" evidence="1">
    <location>
        <begin position="21"/>
        <end position="46"/>
    </location>
</feature>
<name>A0A3P3XFS1_9SPIR</name>
<feature type="transmembrane region" description="Helical" evidence="1">
    <location>
        <begin position="116"/>
        <end position="135"/>
    </location>
</feature>
<feature type="transmembrane region" description="Helical" evidence="1">
    <location>
        <begin position="87"/>
        <end position="110"/>
    </location>
</feature>
<feature type="transmembrane region" description="Helical" evidence="1">
    <location>
        <begin position="58"/>
        <end position="75"/>
    </location>
</feature>
<evidence type="ECO:0000256" key="1">
    <source>
        <dbReference type="SAM" id="Phobius"/>
    </source>
</evidence>
<feature type="transmembrane region" description="Helical" evidence="1">
    <location>
        <begin position="302"/>
        <end position="320"/>
    </location>
</feature>
<evidence type="ECO:0000313" key="2">
    <source>
        <dbReference type="EMBL" id="SLM10011.1"/>
    </source>
</evidence>